<feature type="transmembrane region" description="Helical" evidence="6">
    <location>
        <begin position="12"/>
        <end position="33"/>
    </location>
</feature>
<dbReference type="Pfam" id="PF03741">
    <property type="entry name" value="TerC"/>
    <property type="match status" value="1"/>
</dbReference>
<feature type="transmembrane region" description="Helical" evidence="6">
    <location>
        <begin position="109"/>
        <end position="129"/>
    </location>
</feature>
<organism evidence="7 8">
    <name type="scientific">Paenibacillus borealis</name>
    <dbReference type="NCBI Taxonomy" id="160799"/>
    <lineage>
        <taxon>Bacteria</taxon>
        <taxon>Bacillati</taxon>
        <taxon>Bacillota</taxon>
        <taxon>Bacilli</taxon>
        <taxon>Bacillales</taxon>
        <taxon>Paenibacillaceae</taxon>
        <taxon>Paenibacillus</taxon>
    </lineage>
</organism>
<sequence>MNTSVTDFILSLLNIVFLDLILAGDNAIVIGLAARNLQGSSQKKAILLGTGGAVVLRIIATILVVWLLKVPWLLLFGGLLLIMIAYRLLTGGNTEDTDIQAGGTLWSAVRTIIVADAAMGLDNVIAIAGAAKHNITLVVLGLLISVPIVVWGSTLFIKLINRYPWIIYIGSAVLGFTAASMITSEKRISPFFGQQPLLHYLFVALVIAGILAAGHWQRHRAHSRIKHSGDSSR</sequence>
<evidence type="ECO:0000313" key="7">
    <source>
        <dbReference type="EMBL" id="AIQ60247.1"/>
    </source>
</evidence>
<dbReference type="InterPro" id="IPR005496">
    <property type="entry name" value="Integral_membrane_TerC"/>
</dbReference>
<dbReference type="RefSeq" id="WP_042216759.1">
    <property type="nucleotide sequence ID" value="NZ_CP009285.1"/>
</dbReference>
<dbReference type="PANTHER" id="PTHR30238">
    <property type="entry name" value="MEMBRANE BOUND PREDICTED REDOX MODULATOR"/>
    <property type="match status" value="1"/>
</dbReference>
<name>A0A089LH88_PAEBO</name>
<reference evidence="7" key="1">
    <citation type="submission" date="2014-08" db="EMBL/GenBank/DDBJ databases">
        <title>Comparative genomics of the Paenibacillus odorifer group.</title>
        <authorList>
            <person name="den Bakker H.C."/>
            <person name="Tsai Y.-C.Y.-C."/>
            <person name="Martin N."/>
            <person name="Korlach J."/>
            <person name="Wiedmann M."/>
        </authorList>
    </citation>
    <scope>NUCLEOTIDE SEQUENCE [LARGE SCALE GENOMIC DNA]</scope>
    <source>
        <strain evidence="7">DSM 13188</strain>
    </source>
</reference>
<dbReference type="EMBL" id="CP009285">
    <property type="protein sequence ID" value="AIQ60247.1"/>
    <property type="molecule type" value="Genomic_DNA"/>
</dbReference>
<keyword evidence="5 6" id="KW-0472">Membrane</keyword>
<dbReference type="NCBIfam" id="TIGR03717">
    <property type="entry name" value="R_switched_YjbE"/>
    <property type="match status" value="1"/>
</dbReference>
<dbReference type="PANTHER" id="PTHR30238:SF4">
    <property type="entry name" value="SLL1022 PROTEIN"/>
    <property type="match status" value="1"/>
</dbReference>
<feature type="transmembrane region" description="Helical" evidence="6">
    <location>
        <begin position="45"/>
        <end position="66"/>
    </location>
</feature>
<evidence type="ECO:0000256" key="4">
    <source>
        <dbReference type="ARBA" id="ARBA00022989"/>
    </source>
</evidence>
<evidence type="ECO:0000313" key="8">
    <source>
        <dbReference type="Proteomes" id="UP000029518"/>
    </source>
</evidence>
<accession>A0A089LH88</accession>
<feature type="transmembrane region" description="Helical" evidence="6">
    <location>
        <begin position="163"/>
        <end position="182"/>
    </location>
</feature>
<evidence type="ECO:0000256" key="6">
    <source>
        <dbReference type="SAM" id="Phobius"/>
    </source>
</evidence>
<keyword evidence="4 6" id="KW-1133">Transmembrane helix</keyword>
<protein>
    <submittedName>
        <fullName evidence="7">Membrane protein</fullName>
    </submittedName>
</protein>
<evidence type="ECO:0000256" key="5">
    <source>
        <dbReference type="ARBA" id="ARBA00023136"/>
    </source>
</evidence>
<feature type="transmembrane region" description="Helical" evidence="6">
    <location>
        <begin position="72"/>
        <end position="89"/>
    </location>
</feature>
<dbReference type="GO" id="GO:0016020">
    <property type="term" value="C:membrane"/>
    <property type="evidence" value="ECO:0007669"/>
    <property type="project" value="UniProtKB-SubCell"/>
</dbReference>
<dbReference type="OrthoDB" id="5295733at2"/>
<dbReference type="InterPro" id="IPR022301">
    <property type="entry name" value="Integral_membrane_YjbE"/>
</dbReference>
<evidence type="ECO:0000256" key="1">
    <source>
        <dbReference type="ARBA" id="ARBA00004141"/>
    </source>
</evidence>
<evidence type="ECO:0000256" key="3">
    <source>
        <dbReference type="ARBA" id="ARBA00022692"/>
    </source>
</evidence>
<feature type="transmembrane region" description="Helical" evidence="6">
    <location>
        <begin position="135"/>
        <end position="156"/>
    </location>
</feature>
<dbReference type="KEGG" id="pbd:PBOR_27350"/>
<dbReference type="Proteomes" id="UP000029518">
    <property type="component" value="Chromosome"/>
</dbReference>
<dbReference type="AlphaFoldDB" id="A0A089LH88"/>
<evidence type="ECO:0000256" key="2">
    <source>
        <dbReference type="ARBA" id="ARBA00007511"/>
    </source>
</evidence>
<keyword evidence="8" id="KW-1185">Reference proteome</keyword>
<proteinExistence type="inferred from homology"/>
<gene>
    <name evidence="7" type="ORF">PBOR_27350</name>
</gene>
<comment type="subcellular location">
    <subcellularLocation>
        <location evidence="1">Membrane</location>
        <topology evidence="1">Multi-pass membrane protein</topology>
    </subcellularLocation>
</comment>
<keyword evidence="3 6" id="KW-0812">Transmembrane</keyword>
<dbReference type="HOGENOM" id="CLU_070543_0_1_9"/>
<feature type="transmembrane region" description="Helical" evidence="6">
    <location>
        <begin position="197"/>
        <end position="216"/>
    </location>
</feature>
<comment type="similarity">
    <text evidence="2">Belongs to the TerC family.</text>
</comment>